<name>A0A2N5NBC6_9BACL</name>
<dbReference type="Proteomes" id="UP000234789">
    <property type="component" value="Unassembled WGS sequence"/>
</dbReference>
<proteinExistence type="predicted"/>
<feature type="compositionally biased region" description="Basic residues" evidence="1">
    <location>
        <begin position="178"/>
        <end position="202"/>
    </location>
</feature>
<evidence type="ECO:0000313" key="2">
    <source>
        <dbReference type="EMBL" id="PLT47656.1"/>
    </source>
</evidence>
<sequence>MNPNYPSYYPPMPQRNTPAVPAQGSIFPGLGEGFPYNQLPAQSLFAPPPSLMPPGPAPSIGPLATLEGAALPTAAAAETEKKGSLFSLDKLTELKGFVDRIGGLDGILGTMTKAQKIIGSVQQMAPLVKVMMGTFGSKKGSDKSKMVDLEDDEWSPPKKKRTKSKKRRTGGGGYAKGGRSRKRRTGAKRRPGAKRRRPKQEE</sequence>
<feature type="compositionally biased region" description="Basic residues" evidence="1">
    <location>
        <begin position="157"/>
        <end position="169"/>
    </location>
</feature>
<reference evidence="2 3" key="1">
    <citation type="submission" date="2017-05" db="EMBL/GenBank/DDBJ databases">
        <title>Functional genome analysis of Paenibacillus pasadenensis strain R16: insights on endophytic life style and antifungal activity.</title>
        <authorList>
            <person name="Passera A."/>
            <person name="Marcolungo L."/>
            <person name="Casati P."/>
            <person name="Brasca M."/>
            <person name="Quaglino F."/>
            <person name="Delledonne M."/>
        </authorList>
    </citation>
    <scope>NUCLEOTIDE SEQUENCE [LARGE SCALE GENOMIC DNA]</scope>
    <source>
        <strain evidence="2 3">R16</strain>
    </source>
</reference>
<gene>
    <name evidence="2" type="ORF">B8V81_1880</name>
</gene>
<organism evidence="2 3">
    <name type="scientific">Paenibacillus pasadenensis</name>
    <dbReference type="NCBI Taxonomy" id="217090"/>
    <lineage>
        <taxon>Bacteria</taxon>
        <taxon>Bacillati</taxon>
        <taxon>Bacillota</taxon>
        <taxon>Bacilli</taxon>
        <taxon>Bacillales</taxon>
        <taxon>Paenibacillaceae</taxon>
        <taxon>Paenibacillus</taxon>
    </lineage>
</organism>
<dbReference type="EMBL" id="NFEZ01000003">
    <property type="protein sequence ID" value="PLT47656.1"/>
    <property type="molecule type" value="Genomic_DNA"/>
</dbReference>
<feature type="region of interest" description="Disordered" evidence="1">
    <location>
        <begin position="136"/>
        <end position="202"/>
    </location>
</feature>
<evidence type="ECO:0000256" key="1">
    <source>
        <dbReference type="SAM" id="MobiDB-lite"/>
    </source>
</evidence>
<evidence type="ECO:0008006" key="4">
    <source>
        <dbReference type="Google" id="ProtNLM"/>
    </source>
</evidence>
<keyword evidence="3" id="KW-1185">Reference proteome</keyword>
<feature type="compositionally biased region" description="Basic and acidic residues" evidence="1">
    <location>
        <begin position="139"/>
        <end position="148"/>
    </location>
</feature>
<evidence type="ECO:0000313" key="3">
    <source>
        <dbReference type="Proteomes" id="UP000234789"/>
    </source>
</evidence>
<protein>
    <recommendedName>
        <fullName evidence="4">Tyrosine protein kinase</fullName>
    </recommendedName>
</protein>
<comment type="caution">
    <text evidence="2">The sequence shown here is derived from an EMBL/GenBank/DDBJ whole genome shotgun (WGS) entry which is preliminary data.</text>
</comment>
<dbReference type="AlphaFoldDB" id="A0A2N5NBC6"/>
<dbReference type="RefSeq" id="WP_101808209.1">
    <property type="nucleotide sequence ID" value="NZ_NFEZ01000003.1"/>
</dbReference>
<accession>A0A2N5NBC6</accession>